<dbReference type="Pfam" id="PF04955">
    <property type="entry name" value="HupE_UreJ"/>
    <property type="match status" value="1"/>
</dbReference>
<feature type="signal peptide" evidence="2">
    <location>
        <begin position="1"/>
        <end position="22"/>
    </location>
</feature>
<sequence>MKMLIRFGSAAVLSALATPALAHTGAEPHMHGFLAGLAHPLGGLDHMLAMIAVGIWSALAAGRRVWIVPAIFVAAMLAGAGFAQAGGALPAAETAIAMSVVALGVLIAAGVGLPVGAGAALIALFAVFHGYAHGIEATGAVAGYMAGFAVTTAVLHVSGIALGRAIAIVPHASRLLGAGIAASGAYLVATL</sequence>
<keyword evidence="2" id="KW-0732">Signal</keyword>
<dbReference type="Proteomes" id="UP000680839">
    <property type="component" value="Chromosome"/>
</dbReference>
<feature type="chain" id="PRO_5036972055" evidence="2">
    <location>
        <begin position="23"/>
        <end position="191"/>
    </location>
</feature>
<accession>A0A975NG99</accession>
<reference evidence="3" key="1">
    <citation type="submission" date="2021-06" db="EMBL/GenBank/DDBJ databases">
        <title>Bradyrhizobium sp. S2-20-1 Genome sequencing.</title>
        <authorList>
            <person name="Jin L."/>
        </authorList>
    </citation>
    <scope>NUCLEOTIDE SEQUENCE</scope>
    <source>
        <strain evidence="3">S2-20-1</strain>
    </source>
</reference>
<feature type="transmembrane region" description="Helical" evidence="1">
    <location>
        <begin position="66"/>
        <end position="89"/>
    </location>
</feature>
<keyword evidence="1" id="KW-0812">Transmembrane</keyword>
<evidence type="ECO:0000256" key="1">
    <source>
        <dbReference type="SAM" id="Phobius"/>
    </source>
</evidence>
<evidence type="ECO:0000313" key="4">
    <source>
        <dbReference type="Proteomes" id="UP000680839"/>
    </source>
</evidence>
<evidence type="ECO:0000256" key="2">
    <source>
        <dbReference type="SAM" id="SignalP"/>
    </source>
</evidence>
<dbReference type="PIRSF" id="PIRSF016919">
    <property type="entry name" value="HupE_UreJ"/>
    <property type="match status" value="1"/>
</dbReference>
<dbReference type="InterPro" id="IPR007038">
    <property type="entry name" value="HupE_UreJ"/>
</dbReference>
<dbReference type="EMBL" id="CP076134">
    <property type="protein sequence ID" value="QWG14588.1"/>
    <property type="molecule type" value="Genomic_DNA"/>
</dbReference>
<protein>
    <submittedName>
        <fullName evidence="3">HupE/UreJ family protein</fullName>
    </submittedName>
</protein>
<dbReference type="AlphaFoldDB" id="A0A975NG99"/>
<organism evidence="3 4">
    <name type="scientific">Bradyrhizobium sediminis</name>
    <dbReference type="NCBI Taxonomy" id="2840469"/>
    <lineage>
        <taxon>Bacteria</taxon>
        <taxon>Pseudomonadati</taxon>
        <taxon>Pseudomonadota</taxon>
        <taxon>Alphaproteobacteria</taxon>
        <taxon>Hyphomicrobiales</taxon>
        <taxon>Nitrobacteraceae</taxon>
        <taxon>Bradyrhizobium</taxon>
    </lineage>
</organism>
<gene>
    <name evidence="3" type="ORF">KMZ29_07970</name>
</gene>
<proteinExistence type="predicted"/>
<feature type="transmembrane region" description="Helical" evidence="1">
    <location>
        <begin position="95"/>
        <end position="128"/>
    </location>
</feature>
<keyword evidence="1" id="KW-0472">Membrane</keyword>
<feature type="transmembrane region" description="Helical" evidence="1">
    <location>
        <begin position="38"/>
        <end position="59"/>
    </location>
</feature>
<feature type="transmembrane region" description="Helical" evidence="1">
    <location>
        <begin position="168"/>
        <end position="189"/>
    </location>
</feature>
<feature type="transmembrane region" description="Helical" evidence="1">
    <location>
        <begin position="140"/>
        <end position="162"/>
    </location>
</feature>
<evidence type="ECO:0000313" key="3">
    <source>
        <dbReference type="EMBL" id="QWG14588.1"/>
    </source>
</evidence>
<keyword evidence="1" id="KW-1133">Transmembrane helix</keyword>
<name>A0A975NG99_9BRAD</name>
<dbReference type="RefSeq" id="WP_215623199.1">
    <property type="nucleotide sequence ID" value="NZ_CP076134.1"/>
</dbReference>